<accession>A0ABS8T8N5</accession>
<gene>
    <name evidence="1" type="ORF">HAX54_004649</name>
</gene>
<keyword evidence="2" id="KW-1185">Reference proteome</keyword>
<sequence>MVRRTECLPKGWSIKLKNGLKLGRMGFLKYSASYRENRCSKHRRDFGNTSFRRPTTGSRSGYILLEMFYTGLEALTQSVASNNTGGCFMDKPSTEFPSFWTQYKRTTILGILGTKVEESMWGLLLYLIWRSFMDIGRALMDSEKHETMFQFKDNIITFKSRRGHLLPIGVGDIFVVNVEQEFDKVVEHVVVASPKRKNDISIWVKQYPRSIKSRK</sequence>
<dbReference type="Proteomes" id="UP000823775">
    <property type="component" value="Unassembled WGS sequence"/>
</dbReference>
<evidence type="ECO:0000313" key="1">
    <source>
        <dbReference type="EMBL" id="MCD7467305.1"/>
    </source>
</evidence>
<reference evidence="1 2" key="1">
    <citation type="journal article" date="2021" name="BMC Genomics">
        <title>Datura genome reveals duplications of psychoactive alkaloid biosynthetic genes and high mutation rate following tissue culture.</title>
        <authorList>
            <person name="Rajewski A."/>
            <person name="Carter-House D."/>
            <person name="Stajich J."/>
            <person name="Litt A."/>
        </authorList>
    </citation>
    <scope>NUCLEOTIDE SEQUENCE [LARGE SCALE GENOMIC DNA]</scope>
    <source>
        <strain evidence="1">AR-01</strain>
    </source>
</reference>
<protein>
    <submittedName>
        <fullName evidence="1">Uncharacterized protein</fullName>
    </submittedName>
</protein>
<proteinExistence type="predicted"/>
<name>A0ABS8T8N5_DATST</name>
<evidence type="ECO:0000313" key="2">
    <source>
        <dbReference type="Proteomes" id="UP000823775"/>
    </source>
</evidence>
<organism evidence="1 2">
    <name type="scientific">Datura stramonium</name>
    <name type="common">Jimsonweed</name>
    <name type="synonym">Common thornapple</name>
    <dbReference type="NCBI Taxonomy" id="4076"/>
    <lineage>
        <taxon>Eukaryota</taxon>
        <taxon>Viridiplantae</taxon>
        <taxon>Streptophyta</taxon>
        <taxon>Embryophyta</taxon>
        <taxon>Tracheophyta</taxon>
        <taxon>Spermatophyta</taxon>
        <taxon>Magnoliopsida</taxon>
        <taxon>eudicotyledons</taxon>
        <taxon>Gunneridae</taxon>
        <taxon>Pentapetalae</taxon>
        <taxon>asterids</taxon>
        <taxon>lamiids</taxon>
        <taxon>Solanales</taxon>
        <taxon>Solanaceae</taxon>
        <taxon>Solanoideae</taxon>
        <taxon>Datureae</taxon>
        <taxon>Datura</taxon>
    </lineage>
</organism>
<dbReference type="EMBL" id="JACEIK010001218">
    <property type="protein sequence ID" value="MCD7467305.1"/>
    <property type="molecule type" value="Genomic_DNA"/>
</dbReference>
<comment type="caution">
    <text evidence="1">The sequence shown here is derived from an EMBL/GenBank/DDBJ whole genome shotgun (WGS) entry which is preliminary data.</text>
</comment>